<dbReference type="OrthoDB" id="6218089at2759"/>
<dbReference type="KEGG" id="bgt:106066266"/>
<organism evidence="4 5">
    <name type="scientific">Biomphalaria glabrata</name>
    <name type="common">Bloodfluke planorb</name>
    <name type="synonym">Freshwater snail</name>
    <dbReference type="NCBI Taxonomy" id="6526"/>
    <lineage>
        <taxon>Eukaryota</taxon>
        <taxon>Metazoa</taxon>
        <taxon>Spiralia</taxon>
        <taxon>Lophotrochozoa</taxon>
        <taxon>Mollusca</taxon>
        <taxon>Gastropoda</taxon>
        <taxon>Heterobranchia</taxon>
        <taxon>Euthyneura</taxon>
        <taxon>Panpulmonata</taxon>
        <taxon>Hygrophila</taxon>
        <taxon>Lymnaeoidea</taxon>
        <taxon>Planorbidae</taxon>
        <taxon>Biomphalaria</taxon>
    </lineage>
</organism>
<feature type="transmembrane region" description="Helical" evidence="2">
    <location>
        <begin position="119"/>
        <end position="139"/>
    </location>
</feature>
<reference evidence="4" key="1">
    <citation type="submission" date="2020-05" db="UniProtKB">
        <authorList>
            <consortium name="EnsemblMetazoa"/>
        </authorList>
    </citation>
    <scope>IDENTIFICATION</scope>
    <source>
        <strain evidence="4">BB02</strain>
    </source>
</reference>
<feature type="domain" description="EB" evidence="3">
    <location>
        <begin position="9"/>
        <end position="43"/>
    </location>
</feature>
<sequence>MFYDQASLTCRDTVLYGDNCSDSVNCVDGLHCSSGVCNCPLDQYYDKSLRTCKNASRPEQQCDSSIKDMCESADFVCRLEVDNNYNSTCQRASLLQNTTLSTTALKTGETGDNTTLIDVAVVAAVGWAVAIVAVMFVIITCCRNRKKSATNGGGSELRNTTGTKGNDYRNFPQRADQDSLEYVNKEDLEVTPSVQSTTTVQTTKPVTTRHALGVKQPETSSTSIYNNESFQPESNDEDDMIYEQI</sequence>
<accession>A0A2C9LF36</accession>
<gene>
    <name evidence="4" type="primary">106066266</name>
</gene>
<name>A0A2C9LF36_BIOGL</name>
<evidence type="ECO:0000256" key="2">
    <source>
        <dbReference type="SAM" id="Phobius"/>
    </source>
</evidence>
<dbReference type="EnsemblMetazoa" id="BGLB030484-RA">
    <property type="protein sequence ID" value="BGLB030484-PA"/>
    <property type="gene ID" value="BGLB030484"/>
</dbReference>
<feature type="compositionally biased region" description="Polar residues" evidence="1">
    <location>
        <begin position="217"/>
        <end position="233"/>
    </location>
</feature>
<evidence type="ECO:0000313" key="4">
    <source>
        <dbReference type="EnsemblMetazoa" id="BGLB030484-PB"/>
    </source>
</evidence>
<keyword evidence="2" id="KW-0472">Membrane</keyword>
<feature type="compositionally biased region" description="Low complexity" evidence="1">
    <location>
        <begin position="193"/>
        <end position="208"/>
    </location>
</feature>
<dbReference type="Proteomes" id="UP000076420">
    <property type="component" value="Unassembled WGS sequence"/>
</dbReference>
<dbReference type="AlphaFoldDB" id="A0A2C9LF36"/>
<proteinExistence type="predicted"/>
<evidence type="ECO:0000313" key="5">
    <source>
        <dbReference type="Proteomes" id="UP000076420"/>
    </source>
</evidence>
<feature type="region of interest" description="Disordered" evidence="1">
    <location>
        <begin position="147"/>
        <end position="172"/>
    </location>
</feature>
<dbReference type="EnsemblMetazoa" id="BGLB030484-RB">
    <property type="protein sequence ID" value="BGLB030484-PB"/>
    <property type="gene ID" value="BGLB030484"/>
</dbReference>
<evidence type="ECO:0000259" key="3">
    <source>
        <dbReference type="Pfam" id="PF01683"/>
    </source>
</evidence>
<keyword evidence="2" id="KW-0812">Transmembrane</keyword>
<protein>
    <recommendedName>
        <fullName evidence="3">EB domain-containing protein</fullName>
    </recommendedName>
</protein>
<dbReference type="InterPro" id="IPR006149">
    <property type="entry name" value="EB_dom"/>
</dbReference>
<dbReference type="VEuPathDB" id="VectorBase:BGLB030484"/>
<evidence type="ECO:0000256" key="1">
    <source>
        <dbReference type="SAM" id="MobiDB-lite"/>
    </source>
</evidence>
<feature type="compositionally biased region" description="Acidic residues" evidence="1">
    <location>
        <begin position="234"/>
        <end position="245"/>
    </location>
</feature>
<dbReference type="Pfam" id="PF01683">
    <property type="entry name" value="EB"/>
    <property type="match status" value="1"/>
</dbReference>
<keyword evidence="2" id="KW-1133">Transmembrane helix</keyword>
<dbReference type="VEuPathDB" id="VectorBase:BGLAX_045641"/>
<feature type="region of interest" description="Disordered" evidence="1">
    <location>
        <begin position="193"/>
        <end position="245"/>
    </location>
</feature>